<dbReference type="STRING" id="356882.A0A423WQF3"/>
<gene>
    <name evidence="2" type="ORF">VMCG_05163</name>
</gene>
<proteinExistence type="predicted"/>
<accession>A0A423WQF3</accession>
<dbReference type="OrthoDB" id="5238236at2759"/>
<feature type="compositionally biased region" description="Acidic residues" evidence="1">
    <location>
        <begin position="299"/>
        <end position="308"/>
    </location>
</feature>
<sequence>MEIIGELITVNRHVPAYPIQDKFMRGMKEYDQTRQVPIYLAFTAQMFLDIHHILREEVFSAHAKCAAEMELMHEDLQQHLEFHKNLKIDHWPSSNDQQLRALQNRIKWIESDPIYQAKVKAYRKLNVDFPLPRQRLTKYSPVISGLMLYHFRAQVYDIGITVANAWGSITYALHLYIALLQEKLLTGPDNPQEQWADMDAVLGLLGNSNFYVGNELPKTTDGYFKKSCLQMGTSAAAFIENKHKRIQNMSDIASRSGPRGIKEGIPVSRMFEDRYLHNTGQVDWTPEHVDDIVSRSLWEEEEDEEEQENGTLVLSPIDDPEKLRERRKAAKQHAKKTADGARLSPEKLVRALAITLQAESLEMSFTYLTLHRSAWEMLRAVRDSCEPLLRERFGPGYMERESQMPWVVGWIFMTAVRGDGTLMQMAATAMKARIEAGDGATALRKLHKMGFEIEV</sequence>
<dbReference type="AlphaFoldDB" id="A0A423WQF3"/>
<protein>
    <submittedName>
        <fullName evidence="2">Uncharacterized protein</fullName>
    </submittedName>
</protein>
<reference evidence="2 3" key="1">
    <citation type="submission" date="2015-09" db="EMBL/GenBank/DDBJ databases">
        <title>Host preference determinants of Valsa canker pathogens revealed by comparative genomics.</title>
        <authorList>
            <person name="Yin Z."/>
            <person name="Huang L."/>
        </authorList>
    </citation>
    <scope>NUCLEOTIDE SEQUENCE [LARGE SCALE GENOMIC DNA]</scope>
    <source>
        <strain evidence="2 3">03-1</strain>
    </source>
</reference>
<dbReference type="PANTHER" id="PTHR38795:SF1">
    <property type="entry name" value="DUF6604 DOMAIN-CONTAINING PROTEIN"/>
    <property type="match status" value="1"/>
</dbReference>
<keyword evidence="3" id="KW-1185">Reference proteome</keyword>
<dbReference type="EMBL" id="LKEA01000012">
    <property type="protein sequence ID" value="ROW05698.1"/>
    <property type="molecule type" value="Genomic_DNA"/>
</dbReference>
<evidence type="ECO:0000256" key="1">
    <source>
        <dbReference type="SAM" id="MobiDB-lite"/>
    </source>
</evidence>
<feature type="region of interest" description="Disordered" evidence="1">
    <location>
        <begin position="298"/>
        <end position="341"/>
    </location>
</feature>
<comment type="caution">
    <text evidence="2">The sequence shown here is derived from an EMBL/GenBank/DDBJ whole genome shotgun (WGS) entry which is preliminary data.</text>
</comment>
<evidence type="ECO:0000313" key="2">
    <source>
        <dbReference type="EMBL" id="ROW05698.1"/>
    </source>
</evidence>
<evidence type="ECO:0000313" key="3">
    <source>
        <dbReference type="Proteomes" id="UP000283895"/>
    </source>
</evidence>
<organism evidence="2 3">
    <name type="scientific">Cytospora schulzeri</name>
    <dbReference type="NCBI Taxonomy" id="448051"/>
    <lineage>
        <taxon>Eukaryota</taxon>
        <taxon>Fungi</taxon>
        <taxon>Dikarya</taxon>
        <taxon>Ascomycota</taxon>
        <taxon>Pezizomycotina</taxon>
        <taxon>Sordariomycetes</taxon>
        <taxon>Sordariomycetidae</taxon>
        <taxon>Diaporthales</taxon>
        <taxon>Cytosporaceae</taxon>
        <taxon>Cytospora</taxon>
    </lineage>
</organism>
<dbReference type="PANTHER" id="PTHR38795">
    <property type="entry name" value="DUF6604 DOMAIN-CONTAINING PROTEIN"/>
    <property type="match status" value="1"/>
</dbReference>
<dbReference type="Proteomes" id="UP000283895">
    <property type="component" value="Unassembled WGS sequence"/>
</dbReference>
<name>A0A423WQF3_9PEZI</name>
<feature type="compositionally biased region" description="Basic residues" evidence="1">
    <location>
        <begin position="325"/>
        <end position="335"/>
    </location>
</feature>